<sequence>MVAGIIDDRDKIDLAVGSLETVCIGVECVVGLIGRSQTHRLKVIDAFQGFLKFCIGFVCIKQGSGCLGTSQGDKIEGRFIKGQIEGTGAGDDVLDCGNPRLIGCVR</sequence>
<reference evidence="1" key="1">
    <citation type="submission" date="2019-08" db="EMBL/GenBank/DDBJ databases">
        <authorList>
            <person name="Kucharzyk K."/>
            <person name="Murdoch R.W."/>
            <person name="Higgins S."/>
            <person name="Loffler F."/>
        </authorList>
    </citation>
    <scope>NUCLEOTIDE SEQUENCE</scope>
</reference>
<organism evidence="1">
    <name type="scientific">bioreactor metagenome</name>
    <dbReference type="NCBI Taxonomy" id="1076179"/>
    <lineage>
        <taxon>unclassified sequences</taxon>
        <taxon>metagenomes</taxon>
        <taxon>ecological metagenomes</taxon>
    </lineage>
</organism>
<comment type="caution">
    <text evidence="1">The sequence shown here is derived from an EMBL/GenBank/DDBJ whole genome shotgun (WGS) entry which is preliminary data.</text>
</comment>
<proteinExistence type="predicted"/>
<protein>
    <submittedName>
        <fullName evidence="1">Uncharacterized protein</fullName>
    </submittedName>
</protein>
<dbReference type="EMBL" id="VSSQ01000610">
    <property type="protein sequence ID" value="MPL98462.1"/>
    <property type="molecule type" value="Genomic_DNA"/>
</dbReference>
<accession>A0A644W792</accession>
<dbReference type="AlphaFoldDB" id="A0A644W792"/>
<gene>
    <name evidence="1" type="ORF">SDC9_44667</name>
</gene>
<evidence type="ECO:0000313" key="1">
    <source>
        <dbReference type="EMBL" id="MPL98462.1"/>
    </source>
</evidence>
<name>A0A644W792_9ZZZZ</name>